<feature type="transmembrane region" description="Helical" evidence="8">
    <location>
        <begin position="275"/>
        <end position="296"/>
    </location>
</feature>
<evidence type="ECO:0000313" key="10">
    <source>
        <dbReference type="Proteomes" id="UP000264800"/>
    </source>
</evidence>
<dbReference type="GO" id="GO:0015175">
    <property type="term" value="F:neutral L-amino acid transmembrane transporter activity"/>
    <property type="evidence" value="ECO:0007669"/>
    <property type="project" value="TreeGrafter"/>
</dbReference>
<dbReference type="PRINTS" id="PR00173">
    <property type="entry name" value="EDTRNSPORT"/>
</dbReference>
<feature type="transmembrane region" description="Helical" evidence="8">
    <location>
        <begin position="308"/>
        <end position="334"/>
    </location>
</feature>
<keyword evidence="5 8" id="KW-1133">Transmembrane helix</keyword>
<dbReference type="PANTHER" id="PTHR11958:SF63">
    <property type="entry name" value="AMINO ACID TRANSPORTER"/>
    <property type="match status" value="1"/>
</dbReference>
<evidence type="ECO:0000313" key="9">
    <source>
        <dbReference type="Ensembl" id="ENSKMAP00000029449.1"/>
    </source>
</evidence>
<keyword evidence="4 8" id="KW-0769">Symport</keyword>
<keyword evidence="3 8" id="KW-0812">Transmembrane</keyword>
<dbReference type="SUPFAM" id="SSF118215">
    <property type="entry name" value="Proton glutamate symport protein"/>
    <property type="match status" value="1"/>
</dbReference>
<dbReference type="PANTHER" id="PTHR11958">
    <property type="entry name" value="SODIUM/DICARBOXYLATE SYMPORTER-RELATED"/>
    <property type="match status" value="1"/>
</dbReference>
<keyword evidence="10" id="KW-1185">Reference proteome</keyword>
<dbReference type="InterPro" id="IPR018107">
    <property type="entry name" value="Na-dicarboxylate_symporter_CS"/>
</dbReference>
<reference evidence="9" key="1">
    <citation type="submission" date="2025-08" db="UniProtKB">
        <authorList>
            <consortium name="Ensembl"/>
        </authorList>
    </citation>
    <scope>IDENTIFICATION</scope>
</reference>
<keyword evidence="6 8" id="KW-0472">Membrane</keyword>
<dbReference type="GO" id="GO:0005886">
    <property type="term" value="C:plasma membrane"/>
    <property type="evidence" value="ECO:0007669"/>
    <property type="project" value="TreeGrafter"/>
</dbReference>
<dbReference type="AlphaFoldDB" id="A0A3Q3BRS1"/>
<evidence type="ECO:0000256" key="8">
    <source>
        <dbReference type="RuleBase" id="RU361216"/>
    </source>
</evidence>
<evidence type="ECO:0000256" key="5">
    <source>
        <dbReference type="ARBA" id="ARBA00022989"/>
    </source>
</evidence>
<dbReference type="GeneTree" id="ENSGT00940000155464"/>
<dbReference type="Pfam" id="PF00375">
    <property type="entry name" value="SDF"/>
    <property type="match status" value="1"/>
</dbReference>
<dbReference type="GO" id="GO:0015501">
    <property type="term" value="F:glutamate:sodium symporter activity"/>
    <property type="evidence" value="ECO:0007669"/>
    <property type="project" value="TreeGrafter"/>
</dbReference>
<feature type="transmembrane region" description="Helical" evidence="8">
    <location>
        <begin position="97"/>
        <end position="118"/>
    </location>
</feature>
<evidence type="ECO:0000256" key="3">
    <source>
        <dbReference type="ARBA" id="ARBA00022692"/>
    </source>
</evidence>
<keyword evidence="2 8" id="KW-0813">Transport</keyword>
<feature type="transmembrane region" description="Helical" evidence="8">
    <location>
        <begin position="55"/>
        <end position="77"/>
    </location>
</feature>
<keyword evidence="7" id="KW-0325">Glycoprotein</keyword>
<feature type="transmembrane region" description="Helical" evidence="8">
    <location>
        <begin position="234"/>
        <end position="254"/>
    </location>
</feature>
<evidence type="ECO:0000256" key="1">
    <source>
        <dbReference type="ARBA" id="ARBA00004141"/>
    </source>
</evidence>
<dbReference type="GO" id="GO:0005313">
    <property type="term" value="F:L-glutamate transmembrane transporter activity"/>
    <property type="evidence" value="ECO:0007669"/>
    <property type="project" value="TreeGrafter"/>
</dbReference>
<dbReference type="PROSITE" id="PS00713">
    <property type="entry name" value="NA_DICARBOXYL_SYMP_1"/>
    <property type="match status" value="1"/>
</dbReference>
<protein>
    <recommendedName>
        <fullName evidence="8">Amino acid transporter</fullName>
    </recommendedName>
</protein>
<proteinExistence type="inferred from homology"/>
<sequence length="540" mass="59873">MNNKFQSSQKMLEIKSGEAVQPEENQLNHSCSEPLSQVMFNKKKWNIWTFIKKNAFVILTMTAMAVGIGLGFALRQVNMSPREIMYVTFPGELLMRILKMMVLPLVISSLITGGFFSLAKTYGRIGLRAFSYYMVTTVIATFTGIALAVSIKPGKSSRQTSEPSGGKSQTVQSVDSFLDLIRNMLPSNLVEACFKKVRSMMFLLQFLHLYHHNYLTFVSVVVYIYYYQYFTSNGINILGLLIFSAAFGLVLSSMESKGKPLRDFFTCLNEAIMQLVNIVIWYSPVGFLFLLAGQIVKMADTTNVAHAVTMYTVTVITGLIIHSFITLPLIYFIVTQKNPLRFFAGILQALTTAFGTSSSSATLPVTLHCMEQNHNMDKIVTRFMLPMGATVNMDGSSLYEAVAALFIAQIHDIPFNFGQMIVLSLIVTAASSGSAGIPQAGMVTMVIVLSSAGLPTENIPLLLMVDWILDRLRTATNVLGDCVGVGVVQHLSKHELQGSSSARNNLEGKEMSQTTIITCQEKEKAKQRRCFSWLIKDRVN</sequence>
<dbReference type="InterPro" id="IPR036458">
    <property type="entry name" value="Na:dicarbo_symporter_sf"/>
</dbReference>
<dbReference type="PROSITE" id="PS00714">
    <property type="entry name" value="NA_DICARBOXYL_SYMP_2"/>
    <property type="match status" value="1"/>
</dbReference>
<dbReference type="Proteomes" id="UP000264800">
    <property type="component" value="Unplaced"/>
</dbReference>
<evidence type="ECO:0000256" key="6">
    <source>
        <dbReference type="ARBA" id="ARBA00023136"/>
    </source>
</evidence>
<name>A0A3Q3BRS1_KRYMA</name>
<comment type="similarity">
    <text evidence="8">Belongs to the dicarboxylate/amino acid:cation symporter (DAACS) (TC 2.A.23) family.</text>
</comment>
<dbReference type="InterPro" id="IPR001991">
    <property type="entry name" value="Na-dicarboxylate_symporter"/>
</dbReference>
<feature type="transmembrane region" description="Helical" evidence="8">
    <location>
        <begin position="130"/>
        <end position="151"/>
    </location>
</feature>
<reference evidence="9" key="2">
    <citation type="submission" date="2025-09" db="UniProtKB">
        <authorList>
            <consortium name="Ensembl"/>
        </authorList>
    </citation>
    <scope>IDENTIFICATION</scope>
</reference>
<evidence type="ECO:0000256" key="2">
    <source>
        <dbReference type="ARBA" id="ARBA00022448"/>
    </source>
</evidence>
<evidence type="ECO:0000256" key="7">
    <source>
        <dbReference type="ARBA" id="ARBA00023180"/>
    </source>
</evidence>
<dbReference type="Ensembl" id="ENSKMAT00000029815.1">
    <property type="protein sequence ID" value="ENSKMAP00000029449.1"/>
    <property type="gene ID" value="ENSKMAG00000021762.1"/>
</dbReference>
<feature type="transmembrane region" description="Helical" evidence="8">
    <location>
        <begin position="206"/>
        <end position="228"/>
    </location>
</feature>
<dbReference type="Gene3D" id="1.10.3860.10">
    <property type="entry name" value="Sodium:dicarboxylate symporter"/>
    <property type="match status" value="1"/>
</dbReference>
<evidence type="ECO:0000256" key="4">
    <source>
        <dbReference type="ARBA" id="ARBA00022847"/>
    </source>
</evidence>
<comment type="subcellular location">
    <subcellularLocation>
        <location evidence="1 8">Membrane</location>
        <topology evidence="1 8">Multi-pass membrane protein</topology>
    </subcellularLocation>
</comment>
<dbReference type="InterPro" id="IPR050746">
    <property type="entry name" value="DAACS"/>
</dbReference>
<accession>A0A3Q3BRS1</accession>
<organism evidence="9 10">
    <name type="scientific">Kryptolebias marmoratus</name>
    <name type="common">Mangrove killifish</name>
    <name type="synonym">Rivulus marmoratus</name>
    <dbReference type="NCBI Taxonomy" id="37003"/>
    <lineage>
        <taxon>Eukaryota</taxon>
        <taxon>Metazoa</taxon>
        <taxon>Chordata</taxon>
        <taxon>Craniata</taxon>
        <taxon>Vertebrata</taxon>
        <taxon>Euteleostomi</taxon>
        <taxon>Actinopterygii</taxon>
        <taxon>Neopterygii</taxon>
        <taxon>Teleostei</taxon>
        <taxon>Neoteleostei</taxon>
        <taxon>Acanthomorphata</taxon>
        <taxon>Ovalentaria</taxon>
        <taxon>Atherinomorphae</taxon>
        <taxon>Cyprinodontiformes</taxon>
        <taxon>Rivulidae</taxon>
        <taxon>Kryptolebias</taxon>
    </lineage>
</organism>